<dbReference type="AlphaFoldDB" id="A0A6I4VTA4"/>
<protein>
    <submittedName>
        <fullName evidence="2">Uncharacterized protein</fullName>
    </submittedName>
</protein>
<evidence type="ECO:0000313" key="2">
    <source>
        <dbReference type="EMBL" id="MXQ54807.1"/>
    </source>
</evidence>
<comment type="caution">
    <text evidence="2">The sequence shown here is derived from an EMBL/GenBank/DDBJ whole genome shotgun (WGS) entry which is preliminary data.</text>
</comment>
<keyword evidence="1" id="KW-0175">Coiled coil</keyword>
<evidence type="ECO:0000256" key="1">
    <source>
        <dbReference type="SAM" id="Coils"/>
    </source>
</evidence>
<feature type="coiled-coil region" evidence="1">
    <location>
        <begin position="56"/>
        <end position="90"/>
    </location>
</feature>
<evidence type="ECO:0000313" key="3">
    <source>
        <dbReference type="Proteomes" id="UP000430692"/>
    </source>
</evidence>
<dbReference type="EMBL" id="WUUL01000009">
    <property type="protein sequence ID" value="MXQ54807.1"/>
    <property type="molecule type" value="Genomic_DNA"/>
</dbReference>
<gene>
    <name evidence="2" type="ORF">GSM42_14005</name>
</gene>
<sequence>MADPNIKERNEILRIYSGLVNKRKRLDGDLIAVYREVSELQKVRDAAELGDNPSDLKNLQNKMNQLQAKKTSVQKDLRKANEDLDKYSKEIIRKYGMDFHDTLDNMVFAGKTTWN</sequence>
<reference evidence="2 3" key="1">
    <citation type="submission" date="2019-12" db="EMBL/GenBank/DDBJ databases">
        <title>Whole-genome analyses of novel actinobacteria.</title>
        <authorList>
            <person name="Sahin N."/>
            <person name="Saygin H."/>
        </authorList>
    </citation>
    <scope>NUCLEOTIDE SEQUENCE [LARGE SCALE GENOMIC DNA]</scope>
    <source>
        <strain evidence="2 3">KC615</strain>
    </source>
</reference>
<name>A0A6I4VTA4_9BACL</name>
<organism evidence="2 3">
    <name type="scientific">Shimazuella alba</name>
    <dbReference type="NCBI Taxonomy" id="2690964"/>
    <lineage>
        <taxon>Bacteria</taxon>
        <taxon>Bacillati</taxon>
        <taxon>Bacillota</taxon>
        <taxon>Bacilli</taxon>
        <taxon>Bacillales</taxon>
        <taxon>Thermoactinomycetaceae</taxon>
        <taxon>Shimazuella</taxon>
    </lineage>
</organism>
<proteinExistence type="predicted"/>
<dbReference type="Proteomes" id="UP000430692">
    <property type="component" value="Unassembled WGS sequence"/>
</dbReference>
<keyword evidence="3" id="KW-1185">Reference proteome</keyword>
<dbReference type="RefSeq" id="WP_160802153.1">
    <property type="nucleotide sequence ID" value="NZ_WUUL01000009.1"/>
</dbReference>
<accession>A0A6I4VTA4</accession>